<proteinExistence type="predicted"/>
<accession>A0AA48GTC0</accession>
<sequence>MRLPTWTLAASMAVLCAPPILADAGDDLGRRITSLHTRVYGQENLLLKPFEKTPLDDVSDWRRLMRDVRAYLQENSPRADMLEAMRAMDAASEGLIEERDRSWVQAVRKCILLPNPDAGLSRIDREKLRLSALDLKDVILGSARLQNLSRKMVTAKDAIKRDRNPSAKVKACLGLCDRLVLTLQMTLDKFHSDLVKLKNAKG</sequence>
<evidence type="ECO:0000313" key="3">
    <source>
        <dbReference type="Proteomes" id="UP001238179"/>
    </source>
</evidence>
<keyword evidence="3" id="KW-1185">Reference proteome</keyword>
<gene>
    <name evidence="2" type="ORF">METEAL_31240</name>
</gene>
<evidence type="ECO:0000256" key="1">
    <source>
        <dbReference type="SAM" id="SignalP"/>
    </source>
</evidence>
<dbReference type="KEGG" id="msil:METEAL_31240"/>
<dbReference type="Proteomes" id="UP001238179">
    <property type="component" value="Chromosome"/>
</dbReference>
<organism evidence="2 3">
    <name type="scientific">Mesoterricola silvestris</name>
    <dbReference type="NCBI Taxonomy" id="2927979"/>
    <lineage>
        <taxon>Bacteria</taxon>
        <taxon>Pseudomonadati</taxon>
        <taxon>Acidobacteriota</taxon>
        <taxon>Holophagae</taxon>
        <taxon>Holophagales</taxon>
        <taxon>Holophagaceae</taxon>
        <taxon>Mesoterricola</taxon>
    </lineage>
</organism>
<dbReference type="RefSeq" id="WP_316412623.1">
    <property type="nucleotide sequence ID" value="NZ_AP027080.1"/>
</dbReference>
<name>A0AA48GTC0_9BACT</name>
<evidence type="ECO:0000313" key="2">
    <source>
        <dbReference type="EMBL" id="BDU73950.1"/>
    </source>
</evidence>
<keyword evidence="1" id="KW-0732">Signal</keyword>
<reference evidence="3" key="1">
    <citation type="journal article" date="2023" name="Int. J. Syst. Evol. Microbiol.">
        <title>Mesoterricola silvestris gen. nov., sp. nov., Mesoterricola sediminis sp. nov., Geothrix oryzae sp. nov., Geothrix edaphica sp. nov., Geothrix rubra sp. nov., and Geothrix limicola sp. nov., six novel members of Acidobacteriota isolated from soils.</title>
        <authorList>
            <person name="Itoh H."/>
            <person name="Sugisawa Y."/>
            <person name="Mise K."/>
            <person name="Xu Z."/>
            <person name="Kuniyasu M."/>
            <person name="Ushijima N."/>
            <person name="Kawano K."/>
            <person name="Kobayashi E."/>
            <person name="Shiratori Y."/>
            <person name="Masuda Y."/>
            <person name="Senoo K."/>
        </authorList>
    </citation>
    <scope>NUCLEOTIDE SEQUENCE [LARGE SCALE GENOMIC DNA]</scope>
    <source>
        <strain evidence="3">W79</strain>
    </source>
</reference>
<feature type="chain" id="PRO_5041394699" evidence="1">
    <location>
        <begin position="23"/>
        <end position="202"/>
    </location>
</feature>
<dbReference type="AlphaFoldDB" id="A0AA48GTC0"/>
<dbReference type="EMBL" id="AP027080">
    <property type="protein sequence ID" value="BDU73950.1"/>
    <property type="molecule type" value="Genomic_DNA"/>
</dbReference>
<feature type="signal peptide" evidence="1">
    <location>
        <begin position="1"/>
        <end position="22"/>
    </location>
</feature>
<protein>
    <submittedName>
        <fullName evidence="2">Uncharacterized protein</fullName>
    </submittedName>
</protein>